<dbReference type="GO" id="GO:0033554">
    <property type="term" value="P:cellular response to stress"/>
    <property type="evidence" value="ECO:0007669"/>
    <property type="project" value="TreeGrafter"/>
</dbReference>
<dbReference type="Proteomes" id="UP000229972">
    <property type="component" value="Unassembled WGS sequence"/>
</dbReference>
<evidence type="ECO:0000313" key="6">
    <source>
        <dbReference type="EMBL" id="PIR95801.1"/>
    </source>
</evidence>
<keyword evidence="1 6" id="KW-0575">Peroxidase</keyword>
<keyword evidence="4" id="KW-0676">Redox-active center</keyword>
<evidence type="ECO:0000256" key="3">
    <source>
        <dbReference type="ARBA" id="ARBA00023002"/>
    </source>
</evidence>
<dbReference type="GO" id="GO:0042744">
    <property type="term" value="P:hydrogen peroxide catabolic process"/>
    <property type="evidence" value="ECO:0007669"/>
    <property type="project" value="TreeGrafter"/>
</dbReference>
<evidence type="ECO:0000256" key="1">
    <source>
        <dbReference type="ARBA" id="ARBA00022559"/>
    </source>
</evidence>
<evidence type="ECO:0000256" key="2">
    <source>
        <dbReference type="ARBA" id="ARBA00022862"/>
    </source>
</evidence>
<reference evidence="7" key="1">
    <citation type="submission" date="2017-09" db="EMBL/GenBank/DDBJ databases">
        <title>Depth-based differentiation of microbial function through sediment-hosted aquifers and enrichment of novel symbionts in the deep terrestrial subsurface.</title>
        <authorList>
            <person name="Probst A.J."/>
            <person name="Ladd B."/>
            <person name="Jarett J.K."/>
            <person name="Geller-Mcgrath D.E."/>
            <person name="Sieber C.M.K."/>
            <person name="Emerson J.B."/>
            <person name="Anantharaman K."/>
            <person name="Thomas B.C."/>
            <person name="Malmstrom R."/>
            <person name="Stieglmeier M."/>
            <person name="Klingl A."/>
            <person name="Woyke T."/>
            <person name="Ryan C.M."/>
            <person name="Banfield J.F."/>
        </authorList>
    </citation>
    <scope>NUCLEOTIDE SEQUENCE [LARGE SCALE GENOMIC DNA]</scope>
</reference>
<dbReference type="PANTHER" id="PTHR10681">
    <property type="entry name" value="THIOREDOXIN PEROXIDASE"/>
    <property type="match status" value="1"/>
</dbReference>
<sequence>TTQALARNYGVLNELDGSADRGLFIIDPEGNIKYIVVSTGSVGRSVTETLRVLKAIQSGDLCPMEWEEGETTLGKA</sequence>
<dbReference type="InterPro" id="IPR000866">
    <property type="entry name" value="AhpC/TSA"/>
</dbReference>
<dbReference type="SUPFAM" id="SSF52833">
    <property type="entry name" value="Thioredoxin-like"/>
    <property type="match status" value="1"/>
</dbReference>
<dbReference type="AlphaFoldDB" id="A0A2H0V9Q5"/>
<comment type="caution">
    <text evidence="6">The sequence shown here is derived from an EMBL/GenBank/DDBJ whole genome shotgun (WGS) entry which is preliminary data.</text>
</comment>
<dbReference type="Gene3D" id="3.40.30.10">
    <property type="entry name" value="Glutaredoxin"/>
    <property type="match status" value="1"/>
</dbReference>
<evidence type="ECO:0000313" key="7">
    <source>
        <dbReference type="Proteomes" id="UP000229972"/>
    </source>
</evidence>
<name>A0A2H0V9Q5_9BACT</name>
<dbReference type="InterPro" id="IPR050217">
    <property type="entry name" value="Peroxiredoxin"/>
</dbReference>
<keyword evidence="3" id="KW-0560">Oxidoreductase</keyword>
<dbReference type="GO" id="GO:0045454">
    <property type="term" value="P:cell redox homeostasis"/>
    <property type="evidence" value="ECO:0007669"/>
    <property type="project" value="TreeGrafter"/>
</dbReference>
<feature type="non-terminal residue" evidence="6">
    <location>
        <position position="1"/>
    </location>
</feature>
<dbReference type="EMBL" id="PFAL01000007">
    <property type="protein sequence ID" value="PIR95801.1"/>
    <property type="molecule type" value="Genomic_DNA"/>
</dbReference>
<evidence type="ECO:0000256" key="4">
    <source>
        <dbReference type="ARBA" id="ARBA00023284"/>
    </source>
</evidence>
<proteinExistence type="predicted"/>
<dbReference type="GO" id="GO:0005829">
    <property type="term" value="C:cytosol"/>
    <property type="evidence" value="ECO:0007669"/>
    <property type="project" value="TreeGrafter"/>
</dbReference>
<evidence type="ECO:0000259" key="5">
    <source>
        <dbReference type="Pfam" id="PF00578"/>
    </source>
</evidence>
<gene>
    <name evidence="6" type="ORF">COT93_00445</name>
</gene>
<organism evidence="6 7">
    <name type="scientific">Candidatus Falkowbacteria bacterium CG10_big_fil_rev_8_21_14_0_10_37_18</name>
    <dbReference type="NCBI Taxonomy" id="1974562"/>
    <lineage>
        <taxon>Bacteria</taxon>
        <taxon>Candidatus Falkowiibacteriota</taxon>
    </lineage>
</organism>
<dbReference type="PANTHER" id="PTHR10681:SF121">
    <property type="entry name" value="ALKYL HYDROPEROXIDE REDUCTASE C"/>
    <property type="match status" value="1"/>
</dbReference>
<dbReference type="GO" id="GO:0008379">
    <property type="term" value="F:thioredoxin peroxidase activity"/>
    <property type="evidence" value="ECO:0007669"/>
    <property type="project" value="TreeGrafter"/>
</dbReference>
<dbReference type="InterPro" id="IPR036249">
    <property type="entry name" value="Thioredoxin-like_sf"/>
</dbReference>
<dbReference type="GO" id="GO:0006979">
    <property type="term" value="P:response to oxidative stress"/>
    <property type="evidence" value="ECO:0007669"/>
    <property type="project" value="TreeGrafter"/>
</dbReference>
<dbReference type="Pfam" id="PF00578">
    <property type="entry name" value="AhpC-TSA"/>
    <property type="match status" value="1"/>
</dbReference>
<accession>A0A2H0V9Q5</accession>
<keyword evidence="2" id="KW-0049">Antioxidant</keyword>
<feature type="domain" description="Alkyl hydroperoxide reductase subunit C/ Thiol specific antioxidant" evidence="5">
    <location>
        <begin position="2"/>
        <end position="35"/>
    </location>
</feature>
<protein>
    <submittedName>
        <fullName evidence="6">Thioredoxin peroxidase</fullName>
    </submittedName>
</protein>